<gene>
    <name evidence="3" type="ORF">B5M45_13235</name>
</gene>
<reference evidence="3 4" key="1">
    <citation type="submission" date="2017-03" db="EMBL/GenBank/DDBJ databases">
        <title>Genomic insights into Mycobacterium simiae human colonization.</title>
        <authorList>
            <person name="Steffani J.L."/>
            <person name="Brunck M.E."/>
            <person name="Cruz E."/>
            <person name="Montiel R."/>
            <person name="Barona F."/>
        </authorList>
    </citation>
    <scope>NUCLEOTIDE SEQUENCE [LARGE SCALE GENOMIC DNA]</scope>
    <source>
        <strain evidence="3 4">MsiGto</strain>
    </source>
</reference>
<proteinExistence type="predicted"/>
<comment type="caution">
    <text evidence="3">The sequence shown here is derived from an EMBL/GenBank/DDBJ whole genome shotgun (WGS) entry which is preliminary data.</text>
</comment>
<sequence>MAVAALLASAPLTASIAHADTVTGPPPAHGYPLQPPPGPVVDPDPLVAVQDFQRHIADLHDNWETLSPGERNQRLKALQQEAPMVEAETRNLPPGQQLQVEGMLLSAMFQLTDLLRRMQ</sequence>
<protein>
    <submittedName>
        <fullName evidence="3">Uncharacterized protein</fullName>
    </submittedName>
</protein>
<evidence type="ECO:0000256" key="1">
    <source>
        <dbReference type="SAM" id="MobiDB-lite"/>
    </source>
</evidence>
<feature type="compositionally biased region" description="Pro residues" evidence="1">
    <location>
        <begin position="24"/>
        <end position="42"/>
    </location>
</feature>
<dbReference type="Proteomes" id="UP000193040">
    <property type="component" value="Unassembled WGS sequence"/>
</dbReference>
<feature type="chain" id="PRO_5012348925" evidence="2">
    <location>
        <begin position="20"/>
        <end position="119"/>
    </location>
</feature>
<evidence type="ECO:0000313" key="4">
    <source>
        <dbReference type="Proteomes" id="UP000193040"/>
    </source>
</evidence>
<keyword evidence="4" id="KW-1185">Reference proteome</keyword>
<accession>A0A1X0Y588</accession>
<evidence type="ECO:0000313" key="3">
    <source>
        <dbReference type="EMBL" id="ORJ60370.1"/>
    </source>
</evidence>
<organism evidence="3 4">
    <name type="scientific">Mycobacterium simiae</name>
    <name type="common">Mycobacterium habana</name>
    <dbReference type="NCBI Taxonomy" id="1784"/>
    <lineage>
        <taxon>Bacteria</taxon>
        <taxon>Bacillati</taxon>
        <taxon>Actinomycetota</taxon>
        <taxon>Actinomycetes</taxon>
        <taxon>Mycobacteriales</taxon>
        <taxon>Mycobacteriaceae</taxon>
        <taxon>Mycobacterium</taxon>
        <taxon>Mycobacterium simiae complex</taxon>
    </lineage>
</organism>
<feature type="signal peptide" evidence="2">
    <location>
        <begin position="1"/>
        <end position="19"/>
    </location>
</feature>
<evidence type="ECO:0000256" key="2">
    <source>
        <dbReference type="SAM" id="SignalP"/>
    </source>
</evidence>
<dbReference type="AlphaFoldDB" id="A0A1X0Y588"/>
<keyword evidence="2" id="KW-0732">Signal</keyword>
<dbReference type="EMBL" id="MZZM01000017">
    <property type="protein sequence ID" value="ORJ60370.1"/>
    <property type="molecule type" value="Genomic_DNA"/>
</dbReference>
<name>A0A1X0Y588_MYCSI</name>
<feature type="region of interest" description="Disordered" evidence="1">
    <location>
        <begin position="19"/>
        <end position="42"/>
    </location>
</feature>